<organism evidence="1 2">
    <name type="scientific">Capnocytophaga haemolytica</name>
    <dbReference type="NCBI Taxonomy" id="45243"/>
    <lineage>
        <taxon>Bacteria</taxon>
        <taxon>Pseudomonadati</taxon>
        <taxon>Bacteroidota</taxon>
        <taxon>Flavobacteriia</taxon>
        <taxon>Flavobacteriales</taxon>
        <taxon>Flavobacteriaceae</taxon>
        <taxon>Capnocytophaga</taxon>
    </lineage>
</organism>
<dbReference type="Proteomes" id="UP000215539">
    <property type="component" value="Chromosome 1"/>
</dbReference>
<protein>
    <submittedName>
        <fullName evidence="1">Uncharacterized protein</fullName>
    </submittedName>
</protein>
<dbReference type="AlphaFoldDB" id="A0AAX2H1C5"/>
<accession>A0AAX2H1C5</accession>
<dbReference type="RefSeq" id="WP_257721645.1">
    <property type="nucleotide sequence ID" value="NZ_CP014227.1"/>
</dbReference>
<reference evidence="1 2" key="1">
    <citation type="submission" date="2017-06" db="EMBL/GenBank/DDBJ databases">
        <authorList>
            <consortium name="Pathogen Informatics"/>
        </authorList>
    </citation>
    <scope>NUCLEOTIDE SEQUENCE [LARGE SCALE GENOMIC DNA]</scope>
    <source>
        <strain evidence="1 2">NCTC12947</strain>
    </source>
</reference>
<sequence>MALRKELQPNIETAVRLYSQVLELLKAYIHSVHYQEMLITM</sequence>
<dbReference type="EMBL" id="LT906449">
    <property type="protein sequence ID" value="SNV13743.1"/>
    <property type="molecule type" value="Genomic_DNA"/>
</dbReference>
<evidence type="ECO:0000313" key="2">
    <source>
        <dbReference type="Proteomes" id="UP000215539"/>
    </source>
</evidence>
<evidence type="ECO:0000313" key="1">
    <source>
        <dbReference type="EMBL" id="SNV13743.1"/>
    </source>
</evidence>
<name>A0AAX2H1C5_9FLAO</name>
<proteinExistence type="predicted"/>
<gene>
    <name evidence="1" type="ORF">SAMEA44541418_01780</name>
</gene>